<dbReference type="EMBL" id="SNRW01019045">
    <property type="protein sequence ID" value="KAA6366741.1"/>
    <property type="molecule type" value="Genomic_DNA"/>
</dbReference>
<dbReference type="Proteomes" id="UP000324800">
    <property type="component" value="Unassembled WGS sequence"/>
</dbReference>
<reference evidence="1 2" key="1">
    <citation type="submission" date="2019-03" db="EMBL/GenBank/DDBJ databases">
        <title>Single cell metagenomics reveals metabolic interactions within the superorganism composed of flagellate Streblomastix strix and complex community of Bacteroidetes bacteria on its surface.</title>
        <authorList>
            <person name="Treitli S.C."/>
            <person name="Kolisko M."/>
            <person name="Husnik F."/>
            <person name="Keeling P."/>
            <person name="Hampl V."/>
        </authorList>
    </citation>
    <scope>NUCLEOTIDE SEQUENCE [LARGE SCALE GENOMIC DNA]</scope>
    <source>
        <strain evidence="1">ST1C</strain>
    </source>
</reference>
<sequence>MRRWIKTGTEITVKQTAKLIGKLNIQRQQFQEASLFLNIIDYQKAQATRLRGCNTTMIMNNTAILDINWSIAKLRANIPAQLIPIPPQITMTTEIMYKNFGGQDFPREHQFCRGNWNRLSMSK</sequence>
<protein>
    <submittedName>
        <fullName evidence="1">Uncharacterized protein</fullName>
    </submittedName>
</protein>
<proteinExistence type="predicted"/>
<comment type="caution">
    <text evidence="1">The sequence shown here is derived from an EMBL/GenBank/DDBJ whole genome shotgun (WGS) entry which is preliminary data.</text>
</comment>
<evidence type="ECO:0000313" key="2">
    <source>
        <dbReference type="Proteomes" id="UP000324800"/>
    </source>
</evidence>
<evidence type="ECO:0000313" key="1">
    <source>
        <dbReference type="EMBL" id="KAA6366741.1"/>
    </source>
</evidence>
<dbReference type="AlphaFoldDB" id="A0A5J4UA14"/>
<gene>
    <name evidence="1" type="ORF">EZS28_037730</name>
</gene>
<organism evidence="1 2">
    <name type="scientific">Streblomastix strix</name>
    <dbReference type="NCBI Taxonomy" id="222440"/>
    <lineage>
        <taxon>Eukaryota</taxon>
        <taxon>Metamonada</taxon>
        <taxon>Preaxostyla</taxon>
        <taxon>Oxymonadida</taxon>
        <taxon>Streblomastigidae</taxon>
        <taxon>Streblomastix</taxon>
    </lineage>
</organism>
<name>A0A5J4UA14_9EUKA</name>
<accession>A0A5J4UA14</accession>